<sequence>MAELGEQAVAARDQAARARIRLGWLIRHHLGGLGVRRRGRRRRGGLVRPHGLMRPRGVMGRLLLLRMRLLRMRRLRMRRLLLRLLGVRVAVLAVLPTTLSPLPGYAGLWRLESETGGFVRAVGGSPVITHAHISTLPTASRSTRVTDL</sequence>
<keyword evidence="1" id="KW-0472">Membrane</keyword>
<reference evidence="3" key="1">
    <citation type="journal article" date="2019" name="Int. J. Syst. Evol. Microbiol.">
        <title>The Global Catalogue of Microorganisms (GCM) 10K type strain sequencing project: providing services to taxonomists for standard genome sequencing and annotation.</title>
        <authorList>
            <consortium name="The Broad Institute Genomics Platform"/>
            <consortium name="The Broad Institute Genome Sequencing Center for Infectious Disease"/>
            <person name="Wu L."/>
            <person name="Ma J."/>
        </authorList>
    </citation>
    <scope>NUCLEOTIDE SEQUENCE [LARGE SCALE GENOMIC DNA]</scope>
    <source>
        <strain evidence="3">JCM 9092</strain>
    </source>
</reference>
<accession>A0ABP6MU52</accession>
<evidence type="ECO:0000313" key="3">
    <source>
        <dbReference type="Proteomes" id="UP001501637"/>
    </source>
</evidence>
<protein>
    <submittedName>
        <fullName evidence="2">Uncharacterized protein</fullName>
    </submittedName>
</protein>
<keyword evidence="1" id="KW-0812">Transmembrane</keyword>
<keyword evidence="1" id="KW-1133">Transmembrane helix</keyword>
<comment type="caution">
    <text evidence="2">The sequence shown here is derived from an EMBL/GenBank/DDBJ whole genome shotgun (WGS) entry which is preliminary data.</text>
</comment>
<evidence type="ECO:0000313" key="2">
    <source>
        <dbReference type="EMBL" id="GAA3126136.1"/>
    </source>
</evidence>
<feature type="transmembrane region" description="Helical" evidence="1">
    <location>
        <begin position="80"/>
        <end position="99"/>
    </location>
</feature>
<dbReference type="Proteomes" id="UP001501637">
    <property type="component" value="Unassembled WGS sequence"/>
</dbReference>
<keyword evidence="3" id="KW-1185">Reference proteome</keyword>
<proteinExistence type="predicted"/>
<gene>
    <name evidence="2" type="ORF">GCM10010449_54460</name>
</gene>
<organism evidence="2 3">
    <name type="scientific">Streptomyces rectiviolaceus</name>
    <dbReference type="NCBI Taxonomy" id="332591"/>
    <lineage>
        <taxon>Bacteria</taxon>
        <taxon>Bacillati</taxon>
        <taxon>Actinomycetota</taxon>
        <taxon>Actinomycetes</taxon>
        <taxon>Kitasatosporales</taxon>
        <taxon>Streptomycetaceae</taxon>
        <taxon>Streptomyces</taxon>
    </lineage>
</organism>
<evidence type="ECO:0000256" key="1">
    <source>
        <dbReference type="SAM" id="Phobius"/>
    </source>
</evidence>
<name>A0ABP6MU52_9ACTN</name>
<dbReference type="EMBL" id="BAAAUG010000108">
    <property type="protein sequence ID" value="GAA3126136.1"/>
    <property type="molecule type" value="Genomic_DNA"/>
</dbReference>